<comment type="caution">
    <text evidence="1">The sequence shown here is derived from an EMBL/GenBank/DDBJ whole genome shotgun (WGS) entry which is preliminary data.</text>
</comment>
<gene>
    <name evidence="1" type="ORF">NUW54_g4963</name>
</gene>
<accession>A0ACC1PYB3</accession>
<evidence type="ECO:0000313" key="1">
    <source>
        <dbReference type="EMBL" id="KAJ3004123.1"/>
    </source>
</evidence>
<organism evidence="1 2">
    <name type="scientific">Trametes sanguinea</name>
    <dbReference type="NCBI Taxonomy" id="158606"/>
    <lineage>
        <taxon>Eukaryota</taxon>
        <taxon>Fungi</taxon>
        <taxon>Dikarya</taxon>
        <taxon>Basidiomycota</taxon>
        <taxon>Agaricomycotina</taxon>
        <taxon>Agaricomycetes</taxon>
        <taxon>Polyporales</taxon>
        <taxon>Polyporaceae</taxon>
        <taxon>Trametes</taxon>
    </lineage>
</organism>
<reference evidence="1" key="1">
    <citation type="submission" date="2022-08" db="EMBL/GenBank/DDBJ databases">
        <title>Genome Sequence of Pycnoporus sanguineus.</title>
        <authorList>
            <person name="Buettner E."/>
        </authorList>
    </citation>
    <scope>NUCLEOTIDE SEQUENCE</scope>
    <source>
        <strain evidence="1">CG-C14</strain>
    </source>
</reference>
<dbReference type="Proteomes" id="UP001144978">
    <property type="component" value="Unassembled WGS sequence"/>
</dbReference>
<proteinExistence type="predicted"/>
<protein>
    <submittedName>
        <fullName evidence="1">Uncharacterized protein</fullName>
    </submittedName>
</protein>
<name>A0ACC1PYB3_9APHY</name>
<dbReference type="EMBL" id="JANSHE010001175">
    <property type="protein sequence ID" value="KAJ3004123.1"/>
    <property type="molecule type" value="Genomic_DNA"/>
</dbReference>
<keyword evidence="2" id="KW-1185">Reference proteome</keyword>
<sequence length="182" mass="20134">MSISKPVVTILGGTGLLGEHLSTVFLTEYKSHFGEVRVVTRDPTSEKAQDLRAKGAVLYKLDEANPRGSFEASFVGVDVIINLLSAGFIAAEITNAAIEAAAQSTTKVYFQSEWGGDRSTFDFDGYDLELWVIKEEIAKRTRDLMKEKKVISVYPGAFSEIVFRPGRFSEHLLSGTLTETYR</sequence>
<evidence type="ECO:0000313" key="2">
    <source>
        <dbReference type="Proteomes" id="UP001144978"/>
    </source>
</evidence>